<dbReference type="GO" id="GO:0032259">
    <property type="term" value="P:methylation"/>
    <property type="evidence" value="ECO:0007669"/>
    <property type="project" value="UniProtKB-KW"/>
</dbReference>
<feature type="chain" id="PRO_5020038543" evidence="1">
    <location>
        <begin position="23"/>
        <end position="129"/>
    </location>
</feature>
<evidence type="ECO:0000313" key="2">
    <source>
        <dbReference type="EMBL" id="TFK00323.1"/>
    </source>
</evidence>
<feature type="signal peptide" evidence="1">
    <location>
        <begin position="1"/>
        <end position="22"/>
    </location>
</feature>
<organism evidence="2 3">
    <name type="scientific">Platysternon megacephalum</name>
    <name type="common">big-headed turtle</name>
    <dbReference type="NCBI Taxonomy" id="55544"/>
    <lineage>
        <taxon>Eukaryota</taxon>
        <taxon>Metazoa</taxon>
        <taxon>Chordata</taxon>
        <taxon>Craniata</taxon>
        <taxon>Vertebrata</taxon>
        <taxon>Euteleostomi</taxon>
        <taxon>Archelosauria</taxon>
        <taxon>Testudinata</taxon>
        <taxon>Testudines</taxon>
        <taxon>Cryptodira</taxon>
        <taxon>Durocryptodira</taxon>
        <taxon>Testudinoidea</taxon>
        <taxon>Platysternidae</taxon>
        <taxon>Platysternon</taxon>
    </lineage>
</organism>
<proteinExistence type="predicted"/>
<dbReference type="EMBL" id="QXTE01000273">
    <property type="protein sequence ID" value="TFK00323.1"/>
    <property type="molecule type" value="Genomic_DNA"/>
</dbReference>
<accession>A0A4D9DZ50</accession>
<comment type="caution">
    <text evidence="2">The sequence shown here is derived from an EMBL/GenBank/DDBJ whole genome shotgun (WGS) entry which is preliminary data.</text>
</comment>
<protein>
    <submittedName>
        <fullName evidence="2">Histone-lysine N-methyltransferase SETMAR</fullName>
    </submittedName>
</protein>
<dbReference type="OrthoDB" id="431034at2759"/>
<gene>
    <name evidence="2" type="ORF">DR999_PMT17558</name>
</gene>
<evidence type="ECO:0000256" key="1">
    <source>
        <dbReference type="SAM" id="SignalP"/>
    </source>
</evidence>
<sequence>MGWAAPLGTLLLLLLRVPAARGAPGSWGLAEEESLEQQPGYRDPCKAAAFWGDIALDEEDLKLFQIDRTIDLTKHLDENTRHTTGPCTSLLSSHPLLLMTLPPPRFLMCHFCSVRVSMRQFPQRTLQEG</sequence>
<dbReference type="AlphaFoldDB" id="A0A4D9DZ50"/>
<evidence type="ECO:0000313" key="3">
    <source>
        <dbReference type="Proteomes" id="UP000297703"/>
    </source>
</evidence>
<name>A0A4D9DZ50_9SAUR</name>
<dbReference type="Proteomes" id="UP000297703">
    <property type="component" value="Unassembled WGS sequence"/>
</dbReference>
<keyword evidence="2" id="KW-0808">Transferase</keyword>
<reference evidence="2 3" key="2">
    <citation type="submission" date="2019-04" db="EMBL/GenBank/DDBJ databases">
        <title>The genome sequence of big-headed turtle.</title>
        <authorList>
            <person name="Gong S."/>
        </authorList>
    </citation>
    <scope>NUCLEOTIDE SEQUENCE [LARGE SCALE GENOMIC DNA]</scope>
    <source>
        <strain evidence="2">DO16091913</strain>
        <tissue evidence="2">Muscle</tissue>
    </source>
</reference>
<keyword evidence="3" id="KW-1185">Reference proteome</keyword>
<keyword evidence="2" id="KW-0489">Methyltransferase</keyword>
<dbReference type="STRING" id="55544.A0A4D9DZ50"/>
<keyword evidence="1" id="KW-0732">Signal</keyword>
<reference evidence="2 3" key="1">
    <citation type="submission" date="2019-04" db="EMBL/GenBank/DDBJ databases">
        <title>Draft genome of the big-headed turtle Platysternon megacephalum.</title>
        <authorList>
            <person name="Gong S."/>
        </authorList>
    </citation>
    <scope>NUCLEOTIDE SEQUENCE [LARGE SCALE GENOMIC DNA]</scope>
    <source>
        <strain evidence="2">DO16091913</strain>
        <tissue evidence="2">Muscle</tissue>
    </source>
</reference>
<dbReference type="GO" id="GO:0008168">
    <property type="term" value="F:methyltransferase activity"/>
    <property type="evidence" value="ECO:0007669"/>
    <property type="project" value="UniProtKB-KW"/>
</dbReference>